<accession>A0ACC1AA28</accession>
<keyword evidence="2" id="KW-1185">Reference proteome</keyword>
<protein>
    <submittedName>
        <fullName evidence="1">Uncharacterized protein</fullName>
    </submittedName>
</protein>
<dbReference type="Proteomes" id="UP001164250">
    <property type="component" value="Chromosome 12"/>
</dbReference>
<evidence type="ECO:0000313" key="1">
    <source>
        <dbReference type="EMBL" id="KAJ0082858.1"/>
    </source>
</evidence>
<evidence type="ECO:0000313" key="2">
    <source>
        <dbReference type="Proteomes" id="UP001164250"/>
    </source>
</evidence>
<comment type="caution">
    <text evidence="1">The sequence shown here is derived from an EMBL/GenBank/DDBJ whole genome shotgun (WGS) entry which is preliminary data.</text>
</comment>
<dbReference type="EMBL" id="CM047908">
    <property type="protein sequence ID" value="KAJ0082858.1"/>
    <property type="molecule type" value="Genomic_DNA"/>
</dbReference>
<reference evidence="2" key="1">
    <citation type="journal article" date="2023" name="G3 (Bethesda)">
        <title>Genome assembly and association tests identify interacting loci associated with vigor, precocity, and sex in interspecific pistachio rootstocks.</title>
        <authorList>
            <person name="Palmer W."/>
            <person name="Jacygrad E."/>
            <person name="Sagayaradj S."/>
            <person name="Cavanaugh K."/>
            <person name="Han R."/>
            <person name="Bertier L."/>
            <person name="Beede B."/>
            <person name="Kafkas S."/>
            <person name="Golino D."/>
            <person name="Preece J."/>
            <person name="Michelmore R."/>
        </authorList>
    </citation>
    <scope>NUCLEOTIDE SEQUENCE [LARGE SCALE GENOMIC DNA]</scope>
</reference>
<gene>
    <name evidence="1" type="ORF">Patl1_10950</name>
</gene>
<name>A0ACC1AA28_9ROSI</name>
<sequence length="223" mass="25005">MLLNLKCLTLFFYCLALYAKKGSLTKKTILAIGIVSSVATILLLAFAYWLFRRKRADKARDAKNIEFSLTSSLTHFDDSISVKEPDGSRRNFDLPMFQLSTIVAATNNFSPDRKLGEGGFGSVYKIWDLWREGRSLEMVDELLGESYTVHEVLRCIQIGLLCVQEQATDRPTMSMVVSMLGNDKDLPYPKQPAFIGKRFTKTDESSGGISSLNEVTISMVHGR</sequence>
<proteinExistence type="predicted"/>
<organism evidence="1 2">
    <name type="scientific">Pistacia atlantica</name>
    <dbReference type="NCBI Taxonomy" id="434234"/>
    <lineage>
        <taxon>Eukaryota</taxon>
        <taxon>Viridiplantae</taxon>
        <taxon>Streptophyta</taxon>
        <taxon>Embryophyta</taxon>
        <taxon>Tracheophyta</taxon>
        <taxon>Spermatophyta</taxon>
        <taxon>Magnoliopsida</taxon>
        <taxon>eudicotyledons</taxon>
        <taxon>Gunneridae</taxon>
        <taxon>Pentapetalae</taxon>
        <taxon>rosids</taxon>
        <taxon>malvids</taxon>
        <taxon>Sapindales</taxon>
        <taxon>Anacardiaceae</taxon>
        <taxon>Pistacia</taxon>
    </lineage>
</organism>